<evidence type="ECO:0000259" key="1">
    <source>
        <dbReference type="PROSITE" id="PS51462"/>
    </source>
</evidence>
<dbReference type="Pfam" id="PF00293">
    <property type="entry name" value="NUDIX"/>
    <property type="match status" value="1"/>
</dbReference>
<dbReference type="InterPro" id="IPR015797">
    <property type="entry name" value="NUDIX_hydrolase-like_dom_sf"/>
</dbReference>
<dbReference type="OrthoDB" id="10261522at2759"/>
<dbReference type="InterPro" id="IPR031804">
    <property type="entry name" value="DUF4743"/>
</dbReference>
<keyword evidence="3" id="KW-1185">Reference proteome</keyword>
<dbReference type="PANTHER" id="PTHR13622:SF8">
    <property type="entry name" value="THIAMIN PYROPHOSPHOKINASE 1"/>
    <property type="match status" value="1"/>
</dbReference>
<dbReference type="PROSITE" id="PS51462">
    <property type="entry name" value="NUDIX"/>
    <property type="match status" value="1"/>
</dbReference>
<dbReference type="Gene3D" id="3.90.79.10">
    <property type="entry name" value="Nucleoside Triphosphate Pyrophosphohydrolase"/>
    <property type="match status" value="1"/>
</dbReference>
<evidence type="ECO:0000313" key="3">
    <source>
        <dbReference type="Proteomes" id="UP001165063"/>
    </source>
</evidence>
<reference evidence="2" key="1">
    <citation type="submission" date="2023-04" db="EMBL/GenBank/DDBJ databases">
        <title>Ambrosiozyma monospora NBRC 1965.</title>
        <authorList>
            <person name="Ichikawa N."/>
            <person name="Sato H."/>
            <person name="Tonouchi N."/>
        </authorList>
    </citation>
    <scope>NUCLEOTIDE SEQUENCE</scope>
    <source>
        <strain evidence="2">NBRC 1965</strain>
    </source>
</reference>
<dbReference type="EMBL" id="BSXU01005265">
    <property type="protein sequence ID" value="GMG51998.1"/>
    <property type="molecule type" value="Genomic_DNA"/>
</dbReference>
<dbReference type="Proteomes" id="UP001165063">
    <property type="component" value="Unassembled WGS sequence"/>
</dbReference>
<gene>
    <name evidence="2" type="ORF">Amon01_000728300</name>
</gene>
<dbReference type="SUPFAM" id="SSF55811">
    <property type="entry name" value="Nudix"/>
    <property type="match status" value="1"/>
</dbReference>
<dbReference type="FunFam" id="3.90.79.10:FF:000019">
    <property type="entry name" value="Thiamin pyrophosphokinase, putative"/>
    <property type="match status" value="1"/>
</dbReference>
<evidence type="ECO:0000313" key="2">
    <source>
        <dbReference type="EMBL" id="GMG51998.1"/>
    </source>
</evidence>
<organism evidence="2 3">
    <name type="scientific">Ambrosiozyma monospora</name>
    <name type="common">Yeast</name>
    <name type="synonym">Endomycopsis monosporus</name>
    <dbReference type="NCBI Taxonomy" id="43982"/>
    <lineage>
        <taxon>Eukaryota</taxon>
        <taxon>Fungi</taxon>
        <taxon>Dikarya</taxon>
        <taxon>Ascomycota</taxon>
        <taxon>Saccharomycotina</taxon>
        <taxon>Pichiomycetes</taxon>
        <taxon>Pichiales</taxon>
        <taxon>Pichiaceae</taxon>
        <taxon>Ambrosiozyma</taxon>
    </lineage>
</organism>
<protein>
    <submittedName>
        <fullName evidence="2">Unnamed protein product</fullName>
    </submittedName>
</protein>
<dbReference type="PANTHER" id="PTHR13622">
    <property type="entry name" value="THIAMIN PYROPHOSPHOKINASE"/>
    <property type="match status" value="1"/>
</dbReference>
<dbReference type="GO" id="GO:0044715">
    <property type="term" value="F:8-oxo-dGDP phosphatase activity"/>
    <property type="evidence" value="ECO:0007669"/>
    <property type="project" value="TreeGrafter"/>
</dbReference>
<feature type="domain" description="Nudix hydrolase" evidence="1">
    <location>
        <begin position="135"/>
        <end position="283"/>
    </location>
</feature>
<dbReference type="AlphaFoldDB" id="A0A9W7DJK2"/>
<accession>A0A9W7DJK2</accession>
<proteinExistence type="predicted"/>
<dbReference type="InterPro" id="IPR000086">
    <property type="entry name" value="NUDIX_hydrolase_dom"/>
</dbReference>
<comment type="caution">
    <text evidence="2">The sequence shown here is derived from an EMBL/GenBank/DDBJ whole genome shotgun (WGS) entry which is preliminary data.</text>
</comment>
<sequence length="317" mass="36692">MPYSYLQLVERIDVVPYRHETDVFSDFRSRVYRLIAHDGKQPLGYLLPCIVTKLAQHPKIVVVDDFARTVQLHPSLKTEKDRNEALSELASQWRDEKVFETLKGWRNELYTIYDNTKEPYMRLERALCPLLGIVMYGCHINGYVEDEETGEIKLWIPRRSATKPTYPGMLDNMVAGGLGYPHGCFDTCVKECYEEAGLEAEYVKKHLKSVGMISYLYQKSMDFDSEDGLIQPEVEYLYDIKMDKTVIPHPVDNEAEDFQLMSIAEVDQRLRNGEFKPNCAGVIIDFFIRHSIVTPESEPDFLTIVGKLHRLLPFPLR</sequence>
<name>A0A9W7DJK2_AMBMO</name>
<dbReference type="CDD" id="cd03676">
    <property type="entry name" value="NUDIX_Tnr3_like"/>
    <property type="match status" value="1"/>
</dbReference>
<dbReference type="Pfam" id="PF15916">
    <property type="entry name" value="DUF4743"/>
    <property type="match status" value="1"/>
</dbReference>